<dbReference type="GeneID" id="19905626"/>
<dbReference type="STRING" id="1168221.R7Z559"/>
<dbReference type="GO" id="GO:0000150">
    <property type="term" value="F:DNA strand exchange activity"/>
    <property type="evidence" value="ECO:0007669"/>
    <property type="project" value="InterPro"/>
</dbReference>
<evidence type="ECO:0000313" key="11">
    <source>
        <dbReference type="Proteomes" id="UP000016924"/>
    </source>
</evidence>
<dbReference type="HOGENOM" id="CLU_717603_0_0_1"/>
<evidence type="ECO:0000256" key="3">
    <source>
        <dbReference type="ARBA" id="ARBA00022980"/>
    </source>
</evidence>
<comment type="similarity">
    <text evidence="2">Belongs to the mitochondrion-specific ribosomal protein mL67 family.</text>
</comment>
<dbReference type="eggNOG" id="ENOG502S5F1">
    <property type="taxonomic scope" value="Eukaryota"/>
</dbReference>
<dbReference type="PANTHER" id="PTHR28184">
    <property type="entry name" value="MITOCHONDRIAL HOMOLOGOUS RECOMBINATION PROTEIN 1"/>
    <property type="match status" value="1"/>
</dbReference>
<evidence type="ECO:0000256" key="5">
    <source>
        <dbReference type="ARBA" id="ARBA00023128"/>
    </source>
</evidence>
<dbReference type="Proteomes" id="UP000016924">
    <property type="component" value="Unassembled WGS sequence"/>
</dbReference>
<dbReference type="GO" id="GO:1990904">
    <property type="term" value="C:ribonucleoprotein complex"/>
    <property type="evidence" value="ECO:0007669"/>
    <property type="project" value="UniProtKB-KW"/>
</dbReference>
<evidence type="ECO:0000313" key="10">
    <source>
        <dbReference type="EMBL" id="EON69129.1"/>
    </source>
</evidence>
<dbReference type="GO" id="GO:0005840">
    <property type="term" value="C:ribosome"/>
    <property type="evidence" value="ECO:0007669"/>
    <property type="project" value="UniProtKB-KW"/>
</dbReference>
<dbReference type="AlphaFoldDB" id="R7Z559"/>
<dbReference type="OMA" id="KIQWANI"/>
<accession>R7Z559</accession>
<dbReference type="RefSeq" id="XP_007784446.1">
    <property type="nucleotide sequence ID" value="XM_007786256.1"/>
</dbReference>
<organism evidence="10 11">
    <name type="scientific">Coniosporium apollinis (strain CBS 100218)</name>
    <name type="common">Rock-inhabiting black yeast</name>
    <dbReference type="NCBI Taxonomy" id="1168221"/>
    <lineage>
        <taxon>Eukaryota</taxon>
        <taxon>Fungi</taxon>
        <taxon>Dikarya</taxon>
        <taxon>Ascomycota</taxon>
        <taxon>Pezizomycotina</taxon>
        <taxon>Dothideomycetes</taxon>
        <taxon>Dothideomycetes incertae sedis</taxon>
        <taxon>Coniosporium</taxon>
    </lineage>
</organism>
<name>R7Z559_CONA1</name>
<gene>
    <name evidence="10" type="ORF">W97_08315</name>
</gene>
<feature type="compositionally biased region" description="Basic and acidic residues" evidence="9">
    <location>
        <begin position="219"/>
        <end position="250"/>
    </location>
</feature>
<keyword evidence="4" id="KW-0805">Transcription regulation</keyword>
<dbReference type="EMBL" id="JH767607">
    <property type="protein sequence ID" value="EON69129.1"/>
    <property type="molecule type" value="Genomic_DNA"/>
</dbReference>
<keyword evidence="6" id="KW-0804">Transcription</keyword>
<keyword evidence="5" id="KW-0496">Mitochondrion</keyword>
<evidence type="ECO:0000256" key="6">
    <source>
        <dbReference type="ARBA" id="ARBA00023163"/>
    </source>
</evidence>
<proteinExistence type="inferred from homology"/>
<dbReference type="PANTHER" id="PTHR28184:SF1">
    <property type="entry name" value="LARGE RIBOSOMAL SUBUNIT PROTEIN ML67"/>
    <property type="match status" value="1"/>
</dbReference>
<dbReference type="GO" id="GO:0003735">
    <property type="term" value="F:structural constituent of ribosome"/>
    <property type="evidence" value="ECO:0007669"/>
    <property type="project" value="TreeGrafter"/>
</dbReference>
<dbReference type="GO" id="GO:0005739">
    <property type="term" value="C:mitochondrion"/>
    <property type="evidence" value="ECO:0007669"/>
    <property type="project" value="UniProtKB-SubCell"/>
</dbReference>
<protein>
    <recommendedName>
        <fullName evidence="8">Large ribosomal subunit protein mL67</fullName>
    </recommendedName>
</protein>
<evidence type="ECO:0000256" key="7">
    <source>
        <dbReference type="ARBA" id="ARBA00023274"/>
    </source>
</evidence>
<evidence type="ECO:0000256" key="8">
    <source>
        <dbReference type="ARBA" id="ARBA00035185"/>
    </source>
</evidence>
<evidence type="ECO:0000256" key="4">
    <source>
        <dbReference type="ARBA" id="ARBA00023015"/>
    </source>
</evidence>
<sequence>METAQRAAKKAAQGQHIYVYNNFRTNQVVYSLTRSINNNDALSQLTYTGKNSVPRAIRKDLWRPLYTISFPTPLQGLSAYRKLREFRRLHETTWTLDDVAARRQHVLLGPGKKLRNKDKEEEDGEDWWRDIERKPGKKERKMMLMDQKANSIADLAAVLFAQERQGVEREEGLVKRTEEEAKRQKERWGRLEELAKRAKDGEVGKLDEQIKTLEAKLAAEKEAVSDEPAKKAESKEPRLKPEGAEEPELKRLRRQKHELLHAKNQVEKRAKGEIPDTAGPDVVGIKIEKKAPWPPPKYGPLRKQALKKEPYLPKTEGVKIQWANIIDAEFAKSWPSAVAHEIMGYFRHQAPDADPKNAKPKAKVSRGVRMEVMEEVKEAEAAAAEQDQLGMAEEGAEERESFLFLVAIFESGRTSMLCYTFNALSSPTTFLHFAEKHIKFSVQTIGACATK</sequence>
<feature type="region of interest" description="Disordered" evidence="9">
    <location>
        <begin position="219"/>
        <end position="254"/>
    </location>
</feature>
<evidence type="ECO:0000256" key="9">
    <source>
        <dbReference type="SAM" id="MobiDB-lite"/>
    </source>
</evidence>
<dbReference type="InterPro" id="IPR024629">
    <property type="entry name" value="Ribosomal_mL67"/>
</dbReference>
<reference evidence="11" key="1">
    <citation type="submission" date="2012-06" db="EMBL/GenBank/DDBJ databases">
        <title>The genome sequence of Coniosporium apollinis CBS 100218.</title>
        <authorList>
            <consortium name="The Broad Institute Genome Sequencing Platform"/>
            <person name="Cuomo C."/>
            <person name="Gorbushina A."/>
            <person name="Noack S."/>
            <person name="Walker B."/>
            <person name="Young S.K."/>
            <person name="Zeng Q."/>
            <person name="Gargeya S."/>
            <person name="Fitzgerald M."/>
            <person name="Haas B."/>
            <person name="Abouelleil A."/>
            <person name="Alvarado L."/>
            <person name="Arachchi H.M."/>
            <person name="Berlin A.M."/>
            <person name="Chapman S.B."/>
            <person name="Goldberg J."/>
            <person name="Griggs A."/>
            <person name="Gujja S."/>
            <person name="Hansen M."/>
            <person name="Howarth C."/>
            <person name="Imamovic A."/>
            <person name="Larimer J."/>
            <person name="McCowan C."/>
            <person name="Montmayeur A."/>
            <person name="Murphy C."/>
            <person name="Neiman D."/>
            <person name="Pearson M."/>
            <person name="Priest M."/>
            <person name="Roberts A."/>
            <person name="Saif S."/>
            <person name="Shea T."/>
            <person name="Sisk P."/>
            <person name="Sykes S."/>
            <person name="Wortman J."/>
            <person name="Nusbaum C."/>
            <person name="Birren B."/>
        </authorList>
    </citation>
    <scope>NUCLEOTIDE SEQUENCE [LARGE SCALE GENOMIC DNA]</scope>
    <source>
        <strain evidence="11">CBS 100218</strain>
    </source>
</reference>
<evidence type="ECO:0000256" key="2">
    <source>
        <dbReference type="ARBA" id="ARBA00010741"/>
    </source>
</evidence>
<comment type="subcellular location">
    <subcellularLocation>
        <location evidence="1">Mitochondrion</location>
    </subcellularLocation>
</comment>
<keyword evidence="7" id="KW-0687">Ribonucleoprotein</keyword>
<dbReference type="Pfam" id="PF12829">
    <property type="entry name" value="Mhr1"/>
    <property type="match status" value="1"/>
</dbReference>
<keyword evidence="3" id="KW-0689">Ribosomal protein</keyword>
<dbReference type="OrthoDB" id="5333655at2759"/>
<evidence type="ECO:0000256" key="1">
    <source>
        <dbReference type="ARBA" id="ARBA00004173"/>
    </source>
</evidence>
<dbReference type="GO" id="GO:0003697">
    <property type="term" value="F:single-stranded DNA binding"/>
    <property type="evidence" value="ECO:0007669"/>
    <property type="project" value="InterPro"/>
</dbReference>
<keyword evidence="11" id="KW-1185">Reference proteome</keyword>